<dbReference type="InterPro" id="IPR001041">
    <property type="entry name" value="2Fe-2S_ferredoxin-type"/>
</dbReference>
<protein>
    <submittedName>
        <fullName evidence="2">Na(+)-translocating NADH-quinone reductase subunit F</fullName>
    </submittedName>
</protein>
<dbReference type="InterPro" id="IPR012675">
    <property type="entry name" value="Beta-grasp_dom_sf"/>
</dbReference>
<evidence type="ECO:0000259" key="1">
    <source>
        <dbReference type="PROSITE" id="PS51085"/>
    </source>
</evidence>
<accession>A0A644UFP2</accession>
<dbReference type="Pfam" id="PF00111">
    <property type="entry name" value="Fer2"/>
    <property type="match status" value="1"/>
</dbReference>
<dbReference type="PROSITE" id="PS51085">
    <property type="entry name" value="2FE2S_FER_2"/>
    <property type="match status" value="1"/>
</dbReference>
<proteinExistence type="predicted"/>
<dbReference type="Gene3D" id="3.10.20.880">
    <property type="match status" value="1"/>
</dbReference>
<dbReference type="PANTHER" id="PTHR42895:SF2">
    <property type="entry name" value="IRON-SULFUR CLUSTER PROTEIN"/>
    <property type="match status" value="1"/>
</dbReference>
<dbReference type="Gene3D" id="3.30.420.480">
    <property type="entry name" value="Domain of unknown function (DUF4445)"/>
    <property type="match status" value="1"/>
</dbReference>
<dbReference type="CDD" id="cd00207">
    <property type="entry name" value="fer2"/>
    <property type="match status" value="1"/>
</dbReference>
<dbReference type="Gene3D" id="3.10.20.30">
    <property type="match status" value="1"/>
</dbReference>
<dbReference type="SUPFAM" id="SSF54292">
    <property type="entry name" value="2Fe-2S ferredoxin-like"/>
    <property type="match status" value="1"/>
</dbReference>
<dbReference type="PANTHER" id="PTHR42895">
    <property type="entry name" value="IRON-SULFUR CLUSTER-BINDING PROTEIN-RELATED"/>
    <property type="match status" value="1"/>
</dbReference>
<feature type="domain" description="2Fe-2S ferredoxin-type" evidence="1">
    <location>
        <begin position="18"/>
        <end position="111"/>
    </location>
</feature>
<dbReference type="Pfam" id="PF14574">
    <property type="entry name" value="RACo_C_ter"/>
    <property type="match status" value="1"/>
</dbReference>
<reference evidence="2" key="1">
    <citation type="submission" date="2019-08" db="EMBL/GenBank/DDBJ databases">
        <authorList>
            <person name="Kucharzyk K."/>
            <person name="Murdoch R.W."/>
            <person name="Higgins S."/>
            <person name="Loffler F."/>
        </authorList>
    </citation>
    <scope>NUCLEOTIDE SEQUENCE</scope>
</reference>
<dbReference type="InterPro" id="IPR042259">
    <property type="entry name" value="Raco-like_middle_sf"/>
</dbReference>
<organism evidence="2">
    <name type="scientific">bioreactor metagenome</name>
    <dbReference type="NCBI Taxonomy" id="1076179"/>
    <lineage>
        <taxon>unclassified sequences</taxon>
        <taxon>metagenomes</taxon>
        <taxon>ecological metagenomes</taxon>
    </lineage>
</organism>
<dbReference type="InterPro" id="IPR052911">
    <property type="entry name" value="Corrinoid_activation_enz"/>
</dbReference>
<dbReference type="AlphaFoldDB" id="A0A644UFP2"/>
<evidence type="ECO:0000313" key="2">
    <source>
        <dbReference type="EMBL" id="MPL77795.1"/>
    </source>
</evidence>
<dbReference type="Pfam" id="PF17651">
    <property type="entry name" value="Raco_middle"/>
    <property type="match status" value="1"/>
</dbReference>
<comment type="caution">
    <text evidence="2">The sequence shown here is derived from an EMBL/GenBank/DDBJ whole genome shotgun (WGS) entry which is preliminary data.</text>
</comment>
<sequence length="632" mass="67741">MQFCFTQAHHGEEVVFLKEVRIVFQPGEISVPVAAGTTIMEAMNRSGLGEDFPCGGRGKCGKCRVKVREGREDFTAIDEDHLTAQELAEGVRLACATKINRDMMVEMQSPKKLQHHILIDSAARAFHIHPHLVKVFAEIAQPSLSEHKSDWQRLQESLAGLGCSVHDLQAPLSVLRRLPDTLRESTNRVTTIVYGSQVLGVEQGDTTGTLLGMAFDIGTTTIVGYLLDLNSGRELEVVSTLNPQAQYGGDVISRITFAGKEEKGLDTLHQAVTGAMNRLIGEAVDKAGVSRTQLYGISVAANTTMHHLFLGITPRSIGMSPYVSAINQGLVVAPGELGLEINKAGRVFVLPNIAGFVGADTTAVLLASDLEKSDHVTLILDIGTNGEIVLGSKNRMVACSAAAGPAFEGAQITSGMRGADGAIDHISFDHGLSYTVIGNGRPIGICGSALLDGVAGFVELGMINKRGKFLEPEKLTHPSALKLKDRLIKYEETWAFQLVEAGQTRHGRPILITQNDIRELQLAKGAIAAGVRILQEAMGIECEDIKEVLLAGAFGNYLNPHSACVIGLIPRELESRIKTIGNAAGNGAKIALLSAQEFSRAKDLAGGVSFVELGSYPGFNTIFAQNTYFKLD</sequence>
<name>A0A644UFP2_9ZZZZ</name>
<dbReference type="InterPro" id="IPR040506">
    <property type="entry name" value="RACo_linker"/>
</dbReference>
<dbReference type="GO" id="GO:0051536">
    <property type="term" value="F:iron-sulfur cluster binding"/>
    <property type="evidence" value="ECO:0007669"/>
    <property type="project" value="InterPro"/>
</dbReference>
<dbReference type="InterPro" id="IPR041414">
    <property type="entry name" value="Raco-like_middle"/>
</dbReference>
<gene>
    <name evidence="2" type="primary">nqrF_4</name>
    <name evidence="2" type="ORF">SDC9_23655</name>
</gene>
<dbReference type="EMBL" id="VSSQ01000110">
    <property type="protein sequence ID" value="MPL77795.1"/>
    <property type="molecule type" value="Genomic_DNA"/>
</dbReference>
<dbReference type="InterPro" id="IPR036010">
    <property type="entry name" value="2Fe-2S_ferredoxin-like_sf"/>
</dbReference>
<dbReference type="InterPro" id="IPR027980">
    <property type="entry name" value="RACo_C"/>
</dbReference>
<dbReference type="Pfam" id="PF17650">
    <property type="entry name" value="RACo_linker"/>
    <property type="match status" value="1"/>
</dbReference>